<evidence type="ECO:0000259" key="4">
    <source>
        <dbReference type="Pfam" id="PF12705"/>
    </source>
</evidence>
<keyword evidence="6" id="KW-1185">Reference proteome</keyword>
<evidence type="ECO:0000256" key="3">
    <source>
        <dbReference type="ARBA" id="ARBA00023204"/>
    </source>
</evidence>
<reference evidence="5 6" key="1">
    <citation type="submission" date="2023-07" db="EMBL/GenBank/DDBJ databases">
        <title>Sequencing the genomes of 1000 actinobacteria strains.</title>
        <authorList>
            <person name="Klenk H.-P."/>
        </authorList>
    </citation>
    <scope>NUCLEOTIDE SEQUENCE [LARGE SCALE GENOMIC DNA]</scope>
    <source>
        <strain evidence="5 6">GD13</strain>
    </source>
</reference>
<keyword evidence="3" id="KW-0234">DNA repair</keyword>
<organism evidence="5 6">
    <name type="scientific">Nocardioides massiliensis</name>
    <dbReference type="NCBI Taxonomy" id="1325935"/>
    <lineage>
        <taxon>Bacteria</taxon>
        <taxon>Bacillati</taxon>
        <taxon>Actinomycetota</taxon>
        <taxon>Actinomycetes</taxon>
        <taxon>Propionibacteriales</taxon>
        <taxon>Nocardioidaceae</taxon>
        <taxon>Nocardioides</taxon>
    </lineage>
</organism>
<keyword evidence="2" id="KW-0347">Helicase</keyword>
<sequence length="225" mass="24762">MASDLSALWARCWDEELKNRKDQSPSYTQDQYSLTGRASAAYGGKKGPEWWADNGPAMIQRWLDWRAENAGWEIWVTPDGNPAIEIELNIKLPGDIPVKMFIDRVFVLPSGQLAVLDIKSGRLPDFDEQLGLYATGLEIAYGSQFRPEWGYFWDANKGTHGTPRSLARWTAPLMSQLYAEAAAGINAGSFLPKPANNCQAWCGVSDYCSVVNGSKAAGVDPLASL</sequence>
<gene>
    <name evidence="5" type="ORF">J2S59_000312</name>
</gene>
<keyword evidence="5" id="KW-0540">Nuclease</keyword>
<dbReference type="EMBL" id="JAUSQM010000001">
    <property type="protein sequence ID" value="MDP9820503.1"/>
    <property type="molecule type" value="Genomic_DNA"/>
</dbReference>
<proteinExistence type="predicted"/>
<evidence type="ECO:0000313" key="5">
    <source>
        <dbReference type="EMBL" id="MDP9820503.1"/>
    </source>
</evidence>
<dbReference type="InterPro" id="IPR011604">
    <property type="entry name" value="PDDEXK-like_dom_sf"/>
</dbReference>
<dbReference type="Pfam" id="PF12705">
    <property type="entry name" value="PDDEXK_1"/>
    <property type="match status" value="1"/>
</dbReference>
<keyword evidence="5" id="KW-0269">Exonuclease</keyword>
<feature type="domain" description="PD-(D/E)XK endonuclease-like" evidence="4">
    <location>
        <begin position="11"/>
        <end position="208"/>
    </location>
</feature>
<keyword evidence="2" id="KW-0067">ATP-binding</keyword>
<dbReference type="InterPro" id="IPR038726">
    <property type="entry name" value="PDDEXK_AddAB-type"/>
</dbReference>
<evidence type="ECO:0000256" key="2">
    <source>
        <dbReference type="ARBA" id="ARBA00022806"/>
    </source>
</evidence>
<evidence type="ECO:0000256" key="1">
    <source>
        <dbReference type="ARBA" id="ARBA00022763"/>
    </source>
</evidence>
<keyword evidence="5" id="KW-0378">Hydrolase</keyword>
<keyword evidence="1" id="KW-0227">DNA damage</keyword>
<protein>
    <submittedName>
        <fullName evidence="5">RecB family exonuclease</fullName>
    </submittedName>
</protein>
<evidence type="ECO:0000313" key="6">
    <source>
        <dbReference type="Proteomes" id="UP001240447"/>
    </source>
</evidence>
<comment type="caution">
    <text evidence="5">The sequence shown here is derived from an EMBL/GenBank/DDBJ whole genome shotgun (WGS) entry which is preliminary data.</text>
</comment>
<keyword evidence="2" id="KW-0547">Nucleotide-binding</keyword>
<dbReference type="RefSeq" id="WP_306824738.1">
    <property type="nucleotide sequence ID" value="NZ_JAUSQM010000001.1"/>
</dbReference>
<accession>A0ABT9NJC5</accession>
<dbReference type="GO" id="GO:0004527">
    <property type="term" value="F:exonuclease activity"/>
    <property type="evidence" value="ECO:0007669"/>
    <property type="project" value="UniProtKB-KW"/>
</dbReference>
<dbReference type="Gene3D" id="3.90.320.10">
    <property type="match status" value="1"/>
</dbReference>
<name>A0ABT9NJC5_9ACTN</name>
<dbReference type="Proteomes" id="UP001240447">
    <property type="component" value="Unassembled WGS sequence"/>
</dbReference>